<organism evidence="3 4">
    <name type="scientific">Actinoplanes awajinensis subsp. mycoplanecinus</name>
    <dbReference type="NCBI Taxonomy" id="135947"/>
    <lineage>
        <taxon>Bacteria</taxon>
        <taxon>Bacillati</taxon>
        <taxon>Actinomycetota</taxon>
        <taxon>Actinomycetes</taxon>
        <taxon>Micromonosporales</taxon>
        <taxon>Micromonosporaceae</taxon>
        <taxon>Actinoplanes</taxon>
    </lineage>
</organism>
<dbReference type="AlphaFoldDB" id="A0A0X3UYS7"/>
<evidence type="ECO:0000313" key="4">
    <source>
        <dbReference type="Proteomes" id="UP000053244"/>
    </source>
</evidence>
<proteinExistence type="inferred from homology"/>
<dbReference type="RefSeq" id="WP_067688226.1">
    <property type="nucleotide sequence ID" value="NZ_LLZH01000071.1"/>
</dbReference>
<evidence type="ECO:0000313" key="3">
    <source>
        <dbReference type="EMBL" id="KUL37650.1"/>
    </source>
</evidence>
<dbReference type="CDD" id="cd21132">
    <property type="entry name" value="EVE-like"/>
    <property type="match status" value="1"/>
</dbReference>
<dbReference type="EMBL" id="LLZH01000071">
    <property type="protein sequence ID" value="KUL37650.1"/>
    <property type="molecule type" value="Genomic_DNA"/>
</dbReference>
<dbReference type="OrthoDB" id="9793567at2"/>
<dbReference type="InterPro" id="IPR002740">
    <property type="entry name" value="EVE_domain"/>
</dbReference>
<name>A0A0X3UYS7_9ACTN</name>
<keyword evidence="4" id="KW-1185">Reference proteome</keyword>
<protein>
    <recommendedName>
        <fullName evidence="1">UPF0310 protein ADL15_11555</fullName>
    </recommendedName>
</protein>
<accession>A0A0X3UYS7</accession>
<dbReference type="Pfam" id="PF01878">
    <property type="entry name" value="EVE"/>
    <property type="match status" value="1"/>
</dbReference>
<comment type="caution">
    <text evidence="3">The sequence shown here is derived from an EMBL/GenBank/DDBJ whole genome shotgun (WGS) entry which is preliminary data.</text>
</comment>
<dbReference type="InterPro" id="IPR022996">
    <property type="entry name" value="UPF0310"/>
</dbReference>
<sequence length="139" mass="15705">MNHWLGVVCRDHVRRATERGIAQLGHGKRPNLARLAAGDWLVYYSPRTSLHDGEPLQACTAIGRVADDEIWQADEGDFHPWRRRVDYLPGAIETPIKSLRLDLTGEPNWGYQLRRGLVPLTGQDFDVIRSAMQAPRVPA</sequence>
<dbReference type="SUPFAM" id="SSF88697">
    <property type="entry name" value="PUA domain-like"/>
    <property type="match status" value="1"/>
</dbReference>
<feature type="domain" description="EVE" evidence="2">
    <location>
        <begin position="2"/>
        <end position="130"/>
    </location>
</feature>
<reference evidence="3 4" key="1">
    <citation type="submission" date="2015-10" db="EMBL/GenBank/DDBJ databases">
        <authorList>
            <person name="Gilbert D.G."/>
        </authorList>
    </citation>
    <scope>NUCLEOTIDE SEQUENCE [LARGE SCALE GENOMIC DNA]</scope>
    <source>
        <strain evidence="3 4">NRRL B-16712</strain>
    </source>
</reference>
<dbReference type="Proteomes" id="UP000053244">
    <property type="component" value="Unassembled WGS sequence"/>
</dbReference>
<gene>
    <name evidence="3" type="ORF">ADL15_11555</name>
</gene>
<evidence type="ECO:0000256" key="1">
    <source>
        <dbReference type="HAMAP-Rule" id="MF_00771"/>
    </source>
</evidence>
<dbReference type="Gene3D" id="3.10.590.10">
    <property type="entry name" value="ph1033 like domains"/>
    <property type="match status" value="1"/>
</dbReference>
<dbReference type="HAMAP" id="MF_00771">
    <property type="entry name" value="UPF0310"/>
    <property type="match status" value="1"/>
</dbReference>
<dbReference type="InterPro" id="IPR015947">
    <property type="entry name" value="PUA-like_sf"/>
</dbReference>
<comment type="similarity">
    <text evidence="1">Belongs to the UPF0310 family.</text>
</comment>
<evidence type="ECO:0000259" key="2">
    <source>
        <dbReference type="Pfam" id="PF01878"/>
    </source>
</evidence>